<evidence type="ECO:0000313" key="3">
    <source>
        <dbReference type="Proteomes" id="UP001153069"/>
    </source>
</evidence>
<dbReference type="Proteomes" id="UP001153069">
    <property type="component" value="Unassembled WGS sequence"/>
</dbReference>
<sequence>MLSTLHESPFACALNSGLVKQVLMIATQNVPILNRLWCCYEAFLAMKLNLSVRICGDERYLSTVQGRVAECRDRARLDMDARNQLLRRHCKTIEDRMRRPVVQATFVLMGLYLYSVLGAYPLFPIHACFGACCQSRLVGCSWRDHGRSQGYTGDGFLEQSIAPTLICLYVPNILGMGDIAELVFAFVLFFFCIPILLFGLHLCITEMWLGLARNQAEKDVTQIQKRESVELESIERFAVDASNPDDEESIMAAINQQRG</sequence>
<gene>
    <name evidence="2" type="ORF">SEMRO_205_G086140.1</name>
</gene>
<keyword evidence="3" id="KW-1185">Reference proteome</keyword>
<accession>A0A9N8DQ47</accession>
<organism evidence="2 3">
    <name type="scientific">Seminavis robusta</name>
    <dbReference type="NCBI Taxonomy" id="568900"/>
    <lineage>
        <taxon>Eukaryota</taxon>
        <taxon>Sar</taxon>
        <taxon>Stramenopiles</taxon>
        <taxon>Ochrophyta</taxon>
        <taxon>Bacillariophyta</taxon>
        <taxon>Bacillariophyceae</taxon>
        <taxon>Bacillariophycidae</taxon>
        <taxon>Naviculales</taxon>
        <taxon>Naviculaceae</taxon>
        <taxon>Seminavis</taxon>
    </lineage>
</organism>
<feature type="transmembrane region" description="Helical" evidence="1">
    <location>
        <begin position="182"/>
        <end position="204"/>
    </location>
</feature>
<dbReference type="AlphaFoldDB" id="A0A9N8DQ47"/>
<protein>
    <submittedName>
        <fullName evidence="2">Uncharacterized protein</fullName>
    </submittedName>
</protein>
<keyword evidence="1" id="KW-1133">Transmembrane helix</keyword>
<evidence type="ECO:0000313" key="2">
    <source>
        <dbReference type="EMBL" id="CAB9504680.1"/>
    </source>
</evidence>
<comment type="caution">
    <text evidence="2">The sequence shown here is derived from an EMBL/GenBank/DDBJ whole genome shotgun (WGS) entry which is preliminary data.</text>
</comment>
<feature type="transmembrane region" description="Helical" evidence="1">
    <location>
        <begin position="101"/>
        <end position="120"/>
    </location>
</feature>
<name>A0A9N8DQ47_9STRA</name>
<proteinExistence type="predicted"/>
<keyword evidence="1" id="KW-0472">Membrane</keyword>
<reference evidence="2" key="1">
    <citation type="submission" date="2020-06" db="EMBL/GenBank/DDBJ databases">
        <authorList>
            <consortium name="Plant Systems Biology data submission"/>
        </authorList>
    </citation>
    <scope>NUCLEOTIDE SEQUENCE</scope>
    <source>
        <strain evidence="2">D6</strain>
    </source>
</reference>
<evidence type="ECO:0000256" key="1">
    <source>
        <dbReference type="SAM" id="Phobius"/>
    </source>
</evidence>
<dbReference type="EMBL" id="CAICTM010000204">
    <property type="protein sequence ID" value="CAB9504680.1"/>
    <property type="molecule type" value="Genomic_DNA"/>
</dbReference>
<keyword evidence="1" id="KW-0812">Transmembrane</keyword>